<accession>A0A9D3W858</accession>
<dbReference type="AlphaFoldDB" id="A0A9D3W858"/>
<evidence type="ECO:0000313" key="2">
    <source>
        <dbReference type="Proteomes" id="UP000828251"/>
    </source>
</evidence>
<name>A0A9D3W858_9ROSI</name>
<proteinExistence type="predicted"/>
<dbReference type="EMBL" id="JAIQCV010000003">
    <property type="protein sequence ID" value="KAH1114921.1"/>
    <property type="molecule type" value="Genomic_DNA"/>
</dbReference>
<sequence>MDERHLSDFDEDFILPLYLLEADFYLPLYPFFGAILKEYRIAPGQLTGLSWWTLIA</sequence>
<protein>
    <submittedName>
        <fullName evidence="1">Uncharacterized protein</fullName>
    </submittedName>
</protein>
<gene>
    <name evidence="1" type="ORF">J1N35_008299</name>
</gene>
<feature type="non-terminal residue" evidence="1">
    <location>
        <position position="56"/>
    </location>
</feature>
<reference evidence="1 2" key="1">
    <citation type="journal article" date="2021" name="Plant Biotechnol. J.">
        <title>Multi-omics assisted identification of the key and species-specific regulatory components of drought-tolerant mechanisms in Gossypium stocksii.</title>
        <authorList>
            <person name="Yu D."/>
            <person name="Ke L."/>
            <person name="Zhang D."/>
            <person name="Wu Y."/>
            <person name="Sun Y."/>
            <person name="Mei J."/>
            <person name="Sun J."/>
            <person name="Sun Y."/>
        </authorList>
    </citation>
    <scope>NUCLEOTIDE SEQUENCE [LARGE SCALE GENOMIC DNA]</scope>
    <source>
        <strain evidence="2">cv. E1</strain>
        <tissue evidence="1">Leaf</tissue>
    </source>
</reference>
<dbReference type="Proteomes" id="UP000828251">
    <property type="component" value="Unassembled WGS sequence"/>
</dbReference>
<evidence type="ECO:0000313" key="1">
    <source>
        <dbReference type="EMBL" id="KAH1114921.1"/>
    </source>
</evidence>
<keyword evidence="2" id="KW-1185">Reference proteome</keyword>
<organism evidence="1 2">
    <name type="scientific">Gossypium stocksii</name>
    <dbReference type="NCBI Taxonomy" id="47602"/>
    <lineage>
        <taxon>Eukaryota</taxon>
        <taxon>Viridiplantae</taxon>
        <taxon>Streptophyta</taxon>
        <taxon>Embryophyta</taxon>
        <taxon>Tracheophyta</taxon>
        <taxon>Spermatophyta</taxon>
        <taxon>Magnoliopsida</taxon>
        <taxon>eudicotyledons</taxon>
        <taxon>Gunneridae</taxon>
        <taxon>Pentapetalae</taxon>
        <taxon>rosids</taxon>
        <taxon>malvids</taxon>
        <taxon>Malvales</taxon>
        <taxon>Malvaceae</taxon>
        <taxon>Malvoideae</taxon>
        <taxon>Gossypium</taxon>
    </lineage>
</organism>
<comment type="caution">
    <text evidence="1">The sequence shown here is derived from an EMBL/GenBank/DDBJ whole genome shotgun (WGS) entry which is preliminary data.</text>
</comment>